<dbReference type="SUPFAM" id="SSF50044">
    <property type="entry name" value="SH3-domain"/>
    <property type="match status" value="1"/>
</dbReference>
<feature type="domain" description="SH3" evidence="3">
    <location>
        <begin position="30"/>
        <end position="92"/>
    </location>
</feature>
<accession>A0A3S5BUE4</accession>
<protein>
    <recommendedName>
        <fullName evidence="3">SH3 domain-containing protein</fullName>
    </recommendedName>
</protein>
<dbReference type="Gene3D" id="2.30.30.40">
    <property type="entry name" value="SH3 Domains"/>
    <property type="match status" value="1"/>
</dbReference>
<dbReference type="GO" id="GO:0007169">
    <property type="term" value="P:cell surface receptor protein tyrosine kinase signaling pathway"/>
    <property type="evidence" value="ECO:0007669"/>
    <property type="project" value="TreeGrafter"/>
</dbReference>
<comment type="caution">
    <text evidence="4">The sequence shown here is derived from an EMBL/GenBank/DDBJ whole genome shotgun (WGS) entry which is preliminary data.</text>
</comment>
<gene>
    <name evidence="4" type="ORF">PXEA_LOCUS12277</name>
</gene>
<reference evidence="4" key="1">
    <citation type="submission" date="2018-11" db="EMBL/GenBank/DDBJ databases">
        <authorList>
            <consortium name="Pathogen Informatics"/>
        </authorList>
    </citation>
    <scope>NUCLEOTIDE SEQUENCE</scope>
</reference>
<dbReference type="FunFam" id="2.30.30.40:FF:000009">
    <property type="entry name" value="Breast cancer anti-estrogen resistance 1"/>
    <property type="match status" value="1"/>
</dbReference>
<evidence type="ECO:0000256" key="2">
    <source>
        <dbReference type="PROSITE-ProRule" id="PRU00192"/>
    </source>
</evidence>
<evidence type="ECO:0000313" key="5">
    <source>
        <dbReference type="Proteomes" id="UP000784294"/>
    </source>
</evidence>
<dbReference type="Proteomes" id="UP000784294">
    <property type="component" value="Unassembled WGS sequence"/>
</dbReference>
<sequence length="116" mass="12810">MPGQDRRSTPTGLDASGHLREHAAADFAPLHSFLARAMYDNVSEMPQELSFSRGDLLVVLERDPIGYEGWWICNHRGRVGIAPGNRLDILGLAMLWTKTDATRGSVEKGTARCLTM</sequence>
<dbReference type="GO" id="GO:0005886">
    <property type="term" value="C:plasma membrane"/>
    <property type="evidence" value="ECO:0007669"/>
    <property type="project" value="TreeGrafter"/>
</dbReference>
<dbReference type="InterPro" id="IPR036028">
    <property type="entry name" value="SH3-like_dom_sf"/>
</dbReference>
<dbReference type="GO" id="GO:0005737">
    <property type="term" value="C:cytoplasm"/>
    <property type="evidence" value="ECO:0007669"/>
    <property type="project" value="TreeGrafter"/>
</dbReference>
<dbReference type="SMART" id="SM00326">
    <property type="entry name" value="SH3"/>
    <property type="match status" value="1"/>
</dbReference>
<dbReference type="EMBL" id="CAAALY010038950">
    <property type="protein sequence ID" value="VEL18837.1"/>
    <property type="molecule type" value="Genomic_DNA"/>
</dbReference>
<dbReference type="PANTHER" id="PTHR10654:SF18">
    <property type="entry name" value="IP17195P"/>
    <property type="match status" value="1"/>
</dbReference>
<evidence type="ECO:0000256" key="1">
    <source>
        <dbReference type="ARBA" id="ARBA00022443"/>
    </source>
</evidence>
<organism evidence="4 5">
    <name type="scientific">Protopolystoma xenopodis</name>
    <dbReference type="NCBI Taxonomy" id="117903"/>
    <lineage>
        <taxon>Eukaryota</taxon>
        <taxon>Metazoa</taxon>
        <taxon>Spiralia</taxon>
        <taxon>Lophotrochozoa</taxon>
        <taxon>Platyhelminthes</taxon>
        <taxon>Monogenea</taxon>
        <taxon>Polyopisthocotylea</taxon>
        <taxon>Polystomatidea</taxon>
        <taxon>Polystomatidae</taxon>
        <taxon>Protopolystoma</taxon>
    </lineage>
</organism>
<dbReference type="GO" id="GO:0016477">
    <property type="term" value="P:cell migration"/>
    <property type="evidence" value="ECO:0007669"/>
    <property type="project" value="TreeGrafter"/>
</dbReference>
<dbReference type="InterPro" id="IPR001452">
    <property type="entry name" value="SH3_domain"/>
</dbReference>
<dbReference type="PROSITE" id="PS50002">
    <property type="entry name" value="SH3"/>
    <property type="match status" value="1"/>
</dbReference>
<dbReference type="InterPro" id="IPR037362">
    <property type="entry name" value="CAS_fam"/>
</dbReference>
<dbReference type="AlphaFoldDB" id="A0A3S5BUE4"/>
<name>A0A3S5BUE4_9PLAT</name>
<evidence type="ECO:0000313" key="4">
    <source>
        <dbReference type="EMBL" id="VEL18837.1"/>
    </source>
</evidence>
<dbReference type="Pfam" id="PF07653">
    <property type="entry name" value="SH3_2"/>
    <property type="match status" value="1"/>
</dbReference>
<proteinExistence type="predicted"/>
<dbReference type="OrthoDB" id="5983572at2759"/>
<dbReference type="PANTHER" id="PTHR10654">
    <property type="entry name" value="CAS SCAFFOLDING PROTEIN"/>
    <property type="match status" value="1"/>
</dbReference>
<keyword evidence="5" id="KW-1185">Reference proteome</keyword>
<evidence type="ECO:0000259" key="3">
    <source>
        <dbReference type="PROSITE" id="PS50002"/>
    </source>
</evidence>
<keyword evidence="1 2" id="KW-0728">SH3 domain</keyword>